<proteinExistence type="predicted"/>
<name>A0A7I8HT49_AERCA</name>
<dbReference type="AlphaFoldDB" id="A0A7I8HT49"/>
<sequence length="87" mass="9541">MSMTAATPTTDSTETRPTPTSSPHIMCRVRRTPRLMPRVIARVMHIPGVTETKKNVGIKSAKMAGSIQSDTLHLQGNKQTILPITLF</sequence>
<feature type="region of interest" description="Disordered" evidence="1">
    <location>
        <begin position="1"/>
        <end position="25"/>
    </location>
</feature>
<dbReference type="EMBL" id="BPNN01000061">
    <property type="protein sequence ID" value="GJA64799.1"/>
    <property type="molecule type" value="Genomic_DNA"/>
</dbReference>
<evidence type="ECO:0000256" key="1">
    <source>
        <dbReference type="SAM" id="MobiDB-lite"/>
    </source>
</evidence>
<accession>A0A7I8HT49</accession>
<reference evidence="2" key="1">
    <citation type="submission" date="2021-07" db="EMBL/GenBank/DDBJ databases">
        <title>Draft genome sequence of carbapenem-resistant Aeromonas spp. in Japan.</title>
        <authorList>
            <person name="Maehana S."/>
            <person name="Suzuki M."/>
            <person name="Kitasato H."/>
        </authorList>
    </citation>
    <scope>NUCLEOTIDE SEQUENCE</scope>
    <source>
        <strain evidence="2">KAM351</strain>
    </source>
</reference>
<evidence type="ECO:0000313" key="2">
    <source>
        <dbReference type="EMBL" id="GJA64799.1"/>
    </source>
</evidence>
<protein>
    <submittedName>
        <fullName evidence="2">Uncharacterized protein</fullName>
    </submittedName>
</protein>
<feature type="compositionally biased region" description="Low complexity" evidence="1">
    <location>
        <begin position="1"/>
        <end position="23"/>
    </location>
</feature>
<comment type="caution">
    <text evidence="2">The sequence shown here is derived from an EMBL/GenBank/DDBJ whole genome shotgun (WGS) entry which is preliminary data.</text>
</comment>
<organism evidence="2 3">
    <name type="scientific">Aeromonas caviae</name>
    <name type="common">Aeromonas punctata</name>
    <dbReference type="NCBI Taxonomy" id="648"/>
    <lineage>
        <taxon>Bacteria</taxon>
        <taxon>Pseudomonadati</taxon>
        <taxon>Pseudomonadota</taxon>
        <taxon>Gammaproteobacteria</taxon>
        <taxon>Aeromonadales</taxon>
        <taxon>Aeromonadaceae</taxon>
        <taxon>Aeromonas</taxon>
    </lineage>
</organism>
<gene>
    <name evidence="2" type="ORF">KAM351_34100</name>
</gene>
<dbReference type="Proteomes" id="UP000886934">
    <property type="component" value="Unassembled WGS sequence"/>
</dbReference>
<evidence type="ECO:0000313" key="3">
    <source>
        <dbReference type="Proteomes" id="UP000886934"/>
    </source>
</evidence>